<dbReference type="Gene3D" id="3.80.10.10">
    <property type="entry name" value="Ribonuclease Inhibitor"/>
    <property type="match status" value="1"/>
</dbReference>
<gene>
    <name evidence="2" type="ORF">NP233_g2802</name>
</gene>
<keyword evidence="3" id="KW-1185">Reference proteome</keyword>
<evidence type="ECO:0008006" key="4">
    <source>
        <dbReference type="Google" id="ProtNLM"/>
    </source>
</evidence>
<protein>
    <recommendedName>
        <fullName evidence="4">F-box protein</fullName>
    </recommendedName>
</protein>
<evidence type="ECO:0000256" key="1">
    <source>
        <dbReference type="SAM" id="MobiDB-lite"/>
    </source>
</evidence>
<reference evidence="2" key="1">
    <citation type="submission" date="2022-07" db="EMBL/GenBank/DDBJ databases">
        <title>Genome Sequence of Leucocoprinus birnbaumii.</title>
        <authorList>
            <person name="Buettner E."/>
        </authorList>
    </citation>
    <scope>NUCLEOTIDE SEQUENCE</scope>
    <source>
        <strain evidence="2">VT141</strain>
    </source>
</reference>
<dbReference type="AlphaFoldDB" id="A0AAD5W1J0"/>
<sequence>MTVDVLQSLRFLFPDGLLPNLTHLKFAEYTNSYFQYLPMFLSPRVICMRLRLATLNARVGSLLSSLPPRFLSGSNPSLRNLEVIFPSEGEFTHLSGLLSSLQTWHNLQRLYVSVADVDVFLRVSRLPYLHTLILQDFKGQPSDRDQESLHDPTHLFPALRLFEVETTLAIGCKLLPFLQRSKLECLSIYRNSEITPNDTGTKALMDFVKCVGDICDPFCLKALRIRARKSRYAKFSNILHPLRDFSMLKSFKLCLQKSPELSSEHVVWIGESWPNLETLSITSSEAVDYPSTVLSIFASLASQCPKLHRLKLEVDACYFTDRAAIFMRLTQADGFRNSVSSLKYLDVSTSPIEGKELVAAFLSEIFPDLRCIRSSVTNKTYNSRWQKIGQLLLPMLSMTKKRERFLLDETKGSTMTASSKRDWATDDLSRLEYYWDPMVEGDGSDGDDEIDLDGGESTDDDTIEIRH</sequence>
<organism evidence="2 3">
    <name type="scientific">Leucocoprinus birnbaumii</name>
    <dbReference type="NCBI Taxonomy" id="56174"/>
    <lineage>
        <taxon>Eukaryota</taxon>
        <taxon>Fungi</taxon>
        <taxon>Dikarya</taxon>
        <taxon>Basidiomycota</taxon>
        <taxon>Agaricomycotina</taxon>
        <taxon>Agaricomycetes</taxon>
        <taxon>Agaricomycetidae</taxon>
        <taxon>Agaricales</taxon>
        <taxon>Agaricineae</taxon>
        <taxon>Agaricaceae</taxon>
        <taxon>Leucocoprinus</taxon>
    </lineage>
</organism>
<evidence type="ECO:0000313" key="3">
    <source>
        <dbReference type="Proteomes" id="UP001213000"/>
    </source>
</evidence>
<name>A0AAD5W1J0_9AGAR</name>
<feature type="compositionally biased region" description="Acidic residues" evidence="1">
    <location>
        <begin position="442"/>
        <end position="467"/>
    </location>
</feature>
<dbReference type="InterPro" id="IPR032675">
    <property type="entry name" value="LRR_dom_sf"/>
</dbReference>
<evidence type="ECO:0000313" key="2">
    <source>
        <dbReference type="EMBL" id="KAJ3572861.1"/>
    </source>
</evidence>
<accession>A0AAD5W1J0</accession>
<feature type="region of interest" description="Disordered" evidence="1">
    <location>
        <begin position="439"/>
        <end position="467"/>
    </location>
</feature>
<dbReference type="SUPFAM" id="SSF52047">
    <property type="entry name" value="RNI-like"/>
    <property type="match status" value="1"/>
</dbReference>
<comment type="caution">
    <text evidence="2">The sequence shown here is derived from an EMBL/GenBank/DDBJ whole genome shotgun (WGS) entry which is preliminary data.</text>
</comment>
<proteinExistence type="predicted"/>
<dbReference type="EMBL" id="JANIEX010000125">
    <property type="protein sequence ID" value="KAJ3572861.1"/>
    <property type="molecule type" value="Genomic_DNA"/>
</dbReference>
<dbReference type="Proteomes" id="UP001213000">
    <property type="component" value="Unassembled WGS sequence"/>
</dbReference>